<proteinExistence type="predicted"/>
<evidence type="ECO:0000313" key="2">
    <source>
        <dbReference type="EMBL" id="KAJ8068969.1"/>
    </source>
</evidence>
<keyword evidence="1" id="KW-0732">Signal</keyword>
<keyword evidence="3" id="KW-1185">Reference proteome</keyword>
<accession>A0A9X0AU26</accession>
<gene>
    <name evidence="2" type="ORF">OCU04_002648</name>
</gene>
<reference evidence="2" key="1">
    <citation type="submission" date="2022-11" db="EMBL/GenBank/DDBJ databases">
        <title>Genome Resource of Sclerotinia nivalis Strain SnTB1, a Plant Pathogen Isolated from American Ginseng.</title>
        <authorList>
            <person name="Fan S."/>
        </authorList>
    </citation>
    <scope>NUCLEOTIDE SEQUENCE</scope>
    <source>
        <strain evidence="2">SnTB1</strain>
    </source>
</reference>
<protein>
    <submittedName>
        <fullName evidence="2">Uncharacterized protein</fullName>
    </submittedName>
</protein>
<evidence type="ECO:0000313" key="3">
    <source>
        <dbReference type="Proteomes" id="UP001152300"/>
    </source>
</evidence>
<name>A0A9X0AU26_9HELO</name>
<feature type="chain" id="PRO_5040745569" evidence="1">
    <location>
        <begin position="17"/>
        <end position="141"/>
    </location>
</feature>
<dbReference type="EMBL" id="JAPEIS010000002">
    <property type="protein sequence ID" value="KAJ8068969.1"/>
    <property type="molecule type" value="Genomic_DNA"/>
</dbReference>
<dbReference type="Proteomes" id="UP001152300">
    <property type="component" value="Unassembled WGS sequence"/>
</dbReference>
<comment type="caution">
    <text evidence="2">The sequence shown here is derived from an EMBL/GenBank/DDBJ whole genome shotgun (WGS) entry which is preliminary data.</text>
</comment>
<feature type="signal peptide" evidence="1">
    <location>
        <begin position="1"/>
        <end position="16"/>
    </location>
</feature>
<evidence type="ECO:0000256" key="1">
    <source>
        <dbReference type="SAM" id="SignalP"/>
    </source>
</evidence>
<organism evidence="2 3">
    <name type="scientific">Sclerotinia nivalis</name>
    <dbReference type="NCBI Taxonomy" id="352851"/>
    <lineage>
        <taxon>Eukaryota</taxon>
        <taxon>Fungi</taxon>
        <taxon>Dikarya</taxon>
        <taxon>Ascomycota</taxon>
        <taxon>Pezizomycotina</taxon>
        <taxon>Leotiomycetes</taxon>
        <taxon>Helotiales</taxon>
        <taxon>Sclerotiniaceae</taxon>
        <taxon>Sclerotinia</taxon>
    </lineage>
</organism>
<dbReference type="AlphaFoldDB" id="A0A9X0AU26"/>
<sequence>MLLIFLPFALHHGSQGPFALEPVKISASPSSFTTKTSSCLTPNFSSRYTPGSSVNTIPAFNSSPTFPLFRYGLSCALIPIPCPTRCVNAFSWPASAMTFRAAMSTDAHDEFGFSALKALVCASNTTSQTAILCWAIGGRNE</sequence>